<dbReference type="SUPFAM" id="SSF55781">
    <property type="entry name" value="GAF domain-like"/>
    <property type="match status" value="1"/>
</dbReference>
<keyword evidence="3" id="KW-0804">Transcription</keyword>
<feature type="region of interest" description="Disordered" evidence="4">
    <location>
        <begin position="1"/>
        <end position="20"/>
    </location>
</feature>
<dbReference type="Gene3D" id="3.30.450.40">
    <property type="match status" value="1"/>
</dbReference>
<protein>
    <recommendedName>
        <fullName evidence="5">HTH asnC-type domain-containing protein</fullName>
    </recommendedName>
</protein>
<keyword evidence="1" id="KW-0805">Transcription regulation</keyword>
<evidence type="ECO:0000259" key="5">
    <source>
        <dbReference type="PROSITE" id="PS50956"/>
    </source>
</evidence>
<dbReference type="GO" id="GO:0043565">
    <property type="term" value="F:sequence-specific DNA binding"/>
    <property type="evidence" value="ECO:0007669"/>
    <property type="project" value="InterPro"/>
</dbReference>
<dbReference type="InterPro" id="IPR003018">
    <property type="entry name" value="GAF"/>
</dbReference>
<name>A0A291RQA1_9NOCA</name>
<keyword evidence="2" id="KW-0238">DNA-binding</keyword>
<dbReference type="SMART" id="SM00344">
    <property type="entry name" value="HTH_ASNC"/>
    <property type="match status" value="1"/>
</dbReference>
<dbReference type="InterPro" id="IPR011008">
    <property type="entry name" value="Dimeric_a/b-barrel"/>
</dbReference>
<evidence type="ECO:0000256" key="1">
    <source>
        <dbReference type="ARBA" id="ARBA00023015"/>
    </source>
</evidence>
<dbReference type="Pfam" id="PF13404">
    <property type="entry name" value="HTH_AsnC-type"/>
    <property type="match status" value="1"/>
</dbReference>
<dbReference type="GO" id="GO:0043200">
    <property type="term" value="P:response to amino acid"/>
    <property type="evidence" value="ECO:0007669"/>
    <property type="project" value="TreeGrafter"/>
</dbReference>
<dbReference type="Pfam" id="PF01590">
    <property type="entry name" value="GAF"/>
    <property type="match status" value="1"/>
</dbReference>
<evidence type="ECO:0000313" key="6">
    <source>
        <dbReference type="EMBL" id="ATL69394.1"/>
    </source>
</evidence>
<dbReference type="Pfam" id="PF01037">
    <property type="entry name" value="AsnC_trans_reg"/>
    <property type="match status" value="1"/>
</dbReference>
<dbReference type="SUPFAM" id="SSF46785">
    <property type="entry name" value="Winged helix' DNA-binding domain"/>
    <property type="match status" value="1"/>
</dbReference>
<dbReference type="PANTHER" id="PTHR30154:SF34">
    <property type="entry name" value="TRANSCRIPTIONAL REGULATOR AZLB"/>
    <property type="match status" value="1"/>
</dbReference>
<evidence type="ECO:0000256" key="4">
    <source>
        <dbReference type="SAM" id="MobiDB-lite"/>
    </source>
</evidence>
<dbReference type="InterPro" id="IPR036390">
    <property type="entry name" value="WH_DNA-bd_sf"/>
</dbReference>
<dbReference type="EMBL" id="CP023778">
    <property type="protein sequence ID" value="ATL69394.1"/>
    <property type="molecule type" value="Genomic_DNA"/>
</dbReference>
<organism evidence="6 7">
    <name type="scientific">Nocardia terpenica</name>
    <dbReference type="NCBI Taxonomy" id="455432"/>
    <lineage>
        <taxon>Bacteria</taxon>
        <taxon>Bacillati</taxon>
        <taxon>Actinomycetota</taxon>
        <taxon>Actinomycetes</taxon>
        <taxon>Mycobacteriales</taxon>
        <taxon>Nocardiaceae</taxon>
        <taxon>Nocardia</taxon>
    </lineage>
</organism>
<dbReference type="KEGG" id="ntp:CRH09_27625"/>
<dbReference type="PANTHER" id="PTHR30154">
    <property type="entry name" value="LEUCINE-RESPONSIVE REGULATORY PROTEIN"/>
    <property type="match status" value="1"/>
</dbReference>
<dbReference type="Gene3D" id="1.10.10.10">
    <property type="entry name" value="Winged helix-like DNA-binding domain superfamily/Winged helix DNA-binding domain"/>
    <property type="match status" value="1"/>
</dbReference>
<dbReference type="GO" id="GO:0005829">
    <property type="term" value="C:cytosol"/>
    <property type="evidence" value="ECO:0007669"/>
    <property type="project" value="TreeGrafter"/>
</dbReference>
<dbReference type="Gene3D" id="3.30.70.920">
    <property type="match status" value="1"/>
</dbReference>
<dbReference type="InterPro" id="IPR029016">
    <property type="entry name" value="GAF-like_dom_sf"/>
</dbReference>
<evidence type="ECO:0000256" key="2">
    <source>
        <dbReference type="ARBA" id="ARBA00023125"/>
    </source>
</evidence>
<dbReference type="SUPFAM" id="SSF54909">
    <property type="entry name" value="Dimeric alpha+beta barrel"/>
    <property type="match status" value="1"/>
</dbReference>
<evidence type="ECO:0000256" key="3">
    <source>
        <dbReference type="ARBA" id="ARBA00023163"/>
    </source>
</evidence>
<dbReference type="InterPro" id="IPR019888">
    <property type="entry name" value="Tscrpt_reg_AsnC-like"/>
</dbReference>
<dbReference type="InterPro" id="IPR036388">
    <property type="entry name" value="WH-like_DNA-bd_sf"/>
</dbReference>
<dbReference type="Proteomes" id="UP000221961">
    <property type="component" value="Chromosome"/>
</dbReference>
<reference evidence="6 7" key="1">
    <citation type="submission" date="2017-10" db="EMBL/GenBank/DDBJ databases">
        <title>Comparative genomics between pathogenic Norcardia.</title>
        <authorList>
            <person name="Zeng L."/>
        </authorList>
    </citation>
    <scope>NUCLEOTIDE SEQUENCE [LARGE SCALE GENOMIC DNA]</scope>
    <source>
        <strain evidence="6 7">NC_YFY_NT001</strain>
    </source>
</reference>
<evidence type="ECO:0000313" key="7">
    <source>
        <dbReference type="Proteomes" id="UP000221961"/>
    </source>
</evidence>
<feature type="domain" description="HTH asnC-type" evidence="5">
    <location>
        <begin position="68"/>
        <end position="111"/>
    </location>
</feature>
<dbReference type="InterPro" id="IPR000485">
    <property type="entry name" value="AsnC-type_HTH_dom"/>
</dbReference>
<dbReference type="InterPro" id="IPR019887">
    <property type="entry name" value="Tscrpt_reg_AsnC/Lrp_C"/>
</dbReference>
<dbReference type="PROSITE" id="PS50956">
    <property type="entry name" value="HTH_ASNC_2"/>
    <property type="match status" value="1"/>
</dbReference>
<accession>A0A291RQA1</accession>
<dbReference type="PRINTS" id="PR00033">
    <property type="entry name" value="HTHASNC"/>
</dbReference>
<dbReference type="AlphaFoldDB" id="A0A291RQA1"/>
<proteinExistence type="predicted"/>
<sequence>MRGPNFDQYRTIFGPPQRTSAERQRQWNTLRLRSYAAVSRLRISDSQVGLRTLLRYDVRVKEVHVRELDALDKQIFGLLAENGRMSNLEIAAQVGVSEKTVRQRIRRLIDRDGMRVVATMDRTAPPSRLIVLVRVESGQRFVVADRLASMPEVDEVHLTTGGYELIVLASFDSDSDALEFYVRHIEQGPGIAESVSTHVVETINHGTARPDHFEQFDKQASKVASMTELLDLACDVATASLGADRVHVADGNIGPTEPTPSPCPPTMRWRGLSSRYVEEICLQGQAEGVVLPNVVKHNQHVFVADARTDPLFRSVADLVVSEGFRSWLGLPVCTGGTRRGTLCLYWNTIITYREDLVLRAQELADILGKHLPRYSSEPSDASPTRGRRR</sequence>
<gene>
    <name evidence="6" type="ORF">CRH09_27625</name>
</gene>